<sequence length="208" mass="23864">MPRYLKPVIFLACLIPLGRLVWLGFHSGLGGNPIEFITHATGDWTLRFLLITLSISPLRKLTRQYWLIGYRRMLGLYAFFYGTLHLMTYIWLDKFFDVHEMLADIAKRRFIMAGMTGFALMIPLALTSTRWAIRKLGGKRWQTLHRLIYLSATAGVIHYIWLVKADLKKPLEYASVLGVLLGYRVVAWMATRTKKSSVAAAKIEVAEN</sequence>
<evidence type="ECO:0000256" key="4">
    <source>
        <dbReference type="ARBA" id="ARBA00022989"/>
    </source>
</evidence>
<feature type="transmembrane region" description="Helical" evidence="7">
    <location>
        <begin position="7"/>
        <end position="25"/>
    </location>
</feature>
<dbReference type="InterPro" id="IPR013130">
    <property type="entry name" value="Fe3_Rdtase_TM_dom"/>
</dbReference>
<comment type="function">
    <text evidence="7">Part of the MsrPQ system that repairs oxidized cell envelope proteins containing methionine sulfoxide residues (Met-O), using respiratory chain electrons. Thus protects these proteins from oxidative-stress damage caused by reactive species of oxygen and chlorine. MsrPQ is essential for the maintenance of envelope integrity under bleach stress, rescuing a wide series of structurally unrelated cell envelope proteins from methionine oxidation. MsrQ provides electrons for reduction to the reductase catalytic subunit MsrP, using the quinone pool of the respiratory chain.</text>
</comment>
<feature type="domain" description="Ferric oxidoreductase" evidence="8">
    <location>
        <begin position="46"/>
        <end position="154"/>
    </location>
</feature>
<feature type="transmembrane region" description="Helical" evidence="7">
    <location>
        <begin position="45"/>
        <end position="62"/>
    </location>
</feature>
<dbReference type="Proteomes" id="UP000238701">
    <property type="component" value="Unassembled WGS sequence"/>
</dbReference>
<dbReference type="GO" id="GO:0010181">
    <property type="term" value="F:FMN binding"/>
    <property type="evidence" value="ECO:0007669"/>
    <property type="project" value="UniProtKB-UniRule"/>
</dbReference>
<dbReference type="GO" id="GO:0046872">
    <property type="term" value="F:metal ion binding"/>
    <property type="evidence" value="ECO:0007669"/>
    <property type="project" value="UniProtKB-KW"/>
</dbReference>
<dbReference type="GO" id="GO:0020037">
    <property type="term" value="F:heme binding"/>
    <property type="evidence" value="ECO:0007669"/>
    <property type="project" value="UniProtKB-UniRule"/>
</dbReference>
<keyword evidence="7" id="KW-0349">Heme</keyword>
<feature type="transmembrane region" description="Helical" evidence="7">
    <location>
        <begin position="112"/>
        <end position="132"/>
    </location>
</feature>
<protein>
    <recommendedName>
        <fullName evidence="7">Protein-methionine-sulfoxide reductase heme-binding subunit MsrQ</fullName>
    </recommendedName>
    <alternativeName>
        <fullName evidence="7">Flavocytochrome MsrQ</fullName>
    </alternativeName>
</protein>
<dbReference type="GO" id="GO:0009055">
    <property type="term" value="F:electron transfer activity"/>
    <property type="evidence" value="ECO:0007669"/>
    <property type="project" value="UniProtKB-UniRule"/>
</dbReference>
<feature type="transmembrane region" description="Helical" evidence="7">
    <location>
        <begin position="144"/>
        <end position="161"/>
    </location>
</feature>
<keyword evidence="4 7" id="KW-1133">Transmembrane helix</keyword>
<dbReference type="HAMAP" id="MF_01207">
    <property type="entry name" value="MsrQ"/>
    <property type="match status" value="1"/>
</dbReference>
<feature type="transmembrane region" description="Helical" evidence="7">
    <location>
        <begin position="173"/>
        <end position="190"/>
    </location>
</feature>
<evidence type="ECO:0000256" key="6">
    <source>
        <dbReference type="ARBA" id="ARBA00023136"/>
    </source>
</evidence>
<keyword evidence="7" id="KW-0285">Flavoprotein</keyword>
<evidence type="ECO:0000256" key="5">
    <source>
        <dbReference type="ARBA" id="ARBA00023004"/>
    </source>
</evidence>
<dbReference type="GO" id="GO:0030091">
    <property type="term" value="P:protein repair"/>
    <property type="evidence" value="ECO:0007669"/>
    <property type="project" value="UniProtKB-UniRule"/>
</dbReference>
<accession>A0A2U3LAJ9</accession>
<dbReference type="GO" id="GO:0005886">
    <property type="term" value="C:plasma membrane"/>
    <property type="evidence" value="ECO:0007669"/>
    <property type="project" value="UniProtKB-SubCell"/>
</dbReference>
<proteinExistence type="inferred from homology"/>
<keyword evidence="6 7" id="KW-0472">Membrane</keyword>
<dbReference type="OrthoDB" id="9788328at2"/>
<dbReference type="GO" id="GO:0016679">
    <property type="term" value="F:oxidoreductase activity, acting on diphenols and related substances as donors"/>
    <property type="evidence" value="ECO:0007669"/>
    <property type="project" value="TreeGrafter"/>
</dbReference>
<evidence type="ECO:0000259" key="8">
    <source>
        <dbReference type="Pfam" id="PF01794"/>
    </source>
</evidence>
<comment type="similarity">
    <text evidence="7">Belongs to the MsrQ family.</text>
</comment>
<dbReference type="PANTHER" id="PTHR36964:SF1">
    <property type="entry name" value="PROTEIN-METHIONINE-SULFOXIDE REDUCTASE HEME-BINDING SUBUNIT MSRQ"/>
    <property type="match status" value="1"/>
</dbReference>
<comment type="cofactor">
    <cofactor evidence="7">
        <name>heme b</name>
        <dbReference type="ChEBI" id="CHEBI:60344"/>
    </cofactor>
    <text evidence="7">Binds 1 heme b (iron(II)-protoporphyrin IX) group per subunit.</text>
</comment>
<feature type="transmembrane region" description="Helical" evidence="7">
    <location>
        <begin position="74"/>
        <end position="92"/>
    </location>
</feature>
<evidence type="ECO:0000256" key="1">
    <source>
        <dbReference type="ARBA" id="ARBA00004141"/>
    </source>
</evidence>
<evidence type="ECO:0000256" key="3">
    <source>
        <dbReference type="ARBA" id="ARBA00022692"/>
    </source>
</evidence>
<dbReference type="Pfam" id="PF01794">
    <property type="entry name" value="Ferric_reduct"/>
    <property type="match status" value="1"/>
</dbReference>
<gene>
    <name evidence="9" type="primary">yedZ</name>
    <name evidence="7" type="synonym">msrQ</name>
    <name evidence="9" type="ORF">SBA1_880029</name>
</gene>
<keyword evidence="7" id="KW-0288">FMN</keyword>
<keyword evidence="7" id="KW-0249">Electron transport</keyword>
<name>A0A2U3LAJ9_9BACT</name>
<dbReference type="EMBL" id="OMOD01000186">
    <property type="protein sequence ID" value="SPF48749.1"/>
    <property type="molecule type" value="Genomic_DNA"/>
</dbReference>
<keyword evidence="2 7" id="KW-0813">Transport</keyword>
<keyword evidence="7" id="KW-0479">Metal-binding</keyword>
<dbReference type="InterPro" id="IPR022837">
    <property type="entry name" value="MsrQ-like"/>
</dbReference>
<reference evidence="10" key="1">
    <citation type="submission" date="2018-02" db="EMBL/GenBank/DDBJ databases">
        <authorList>
            <person name="Hausmann B."/>
        </authorList>
    </citation>
    <scope>NUCLEOTIDE SEQUENCE [LARGE SCALE GENOMIC DNA]</scope>
    <source>
        <strain evidence="10">Peat soil MAG SbA1</strain>
    </source>
</reference>
<organism evidence="9 10">
    <name type="scientific">Candidatus Sulfotelmatobacter kueseliae</name>
    <dbReference type="NCBI Taxonomy" id="2042962"/>
    <lineage>
        <taxon>Bacteria</taxon>
        <taxon>Pseudomonadati</taxon>
        <taxon>Acidobacteriota</taxon>
        <taxon>Terriglobia</taxon>
        <taxon>Terriglobales</taxon>
        <taxon>Candidatus Korobacteraceae</taxon>
        <taxon>Candidatus Sulfotelmatobacter</taxon>
    </lineage>
</organism>
<evidence type="ECO:0000313" key="9">
    <source>
        <dbReference type="EMBL" id="SPF48749.1"/>
    </source>
</evidence>
<keyword evidence="7" id="KW-1003">Cell membrane</keyword>
<keyword evidence="3 7" id="KW-0812">Transmembrane</keyword>
<dbReference type="PANTHER" id="PTHR36964">
    <property type="entry name" value="PROTEIN-METHIONINE-SULFOXIDE REDUCTASE HEME-BINDING SUBUNIT MSRQ"/>
    <property type="match status" value="1"/>
</dbReference>
<dbReference type="AlphaFoldDB" id="A0A2U3LAJ9"/>
<evidence type="ECO:0000313" key="10">
    <source>
        <dbReference type="Proteomes" id="UP000238701"/>
    </source>
</evidence>
<evidence type="ECO:0000256" key="2">
    <source>
        <dbReference type="ARBA" id="ARBA00022448"/>
    </source>
</evidence>
<comment type="subcellular location">
    <subcellularLocation>
        <location evidence="7">Cell membrane</location>
        <topology evidence="7">Multi-pass membrane protein</topology>
    </subcellularLocation>
    <subcellularLocation>
        <location evidence="1">Membrane</location>
        <topology evidence="1">Multi-pass membrane protein</topology>
    </subcellularLocation>
</comment>
<keyword evidence="5 7" id="KW-0408">Iron</keyword>
<comment type="subunit">
    <text evidence="7">Heterodimer of a catalytic subunit (MsrP) and a heme-binding subunit (MsrQ).</text>
</comment>
<comment type="cofactor">
    <cofactor evidence="7">
        <name>FMN</name>
        <dbReference type="ChEBI" id="CHEBI:58210"/>
    </cofactor>
    <text evidence="7">Binds 1 FMN per subunit.</text>
</comment>
<evidence type="ECO:0000256" key="7">
    <source>
        <dbReference type="HAMAP-Rule" id="MF_01207"/>
    </source>
</evidence>